<dbReference type="Proteomes" id="UP001187192">
    <property type="component" value="Unassembled WGS sequence"/>
</dbReference>
<proteinExistence type="predicted"/>
<comment type="caution">
    <text evidence="2">The sequence shown here is derived from an EMBL/GenBank/DDBJ whole genome shotgun (WGS) entry which is preliminary data.</text>
</comment>
<evidence type="ECO:0000313" key="2">
    <source>
        <dbReference type="EMBL" id="GMN72061.1"/>
    </source>
</evidence>
<accession>A0AA88EJE9</accession>
<evidence type="ECO:0000313" key="4">
    <source>
        <dbReference type="Proteomes" id="UP001187192"/>
    </source>
</evidence>
<protein>
    <submittedName>
        <fullName evidence="2">Uncharacterized protein</fullName>
    </submittedName>
</protein>
<dbReference type="EMBL" id="BTGU01014088">
    <property type="protein sequence ID" value="GMN72061.1"/>
    <property type="molecule type" value="Genomic_DNA"/>
</dbReference>
<keyword evidence="4" id="KW-1185">Reference proteome</keyword>
<gene>
    <name evidence="2" type="ORF">TIFTF001_054182</name>
    <name evidence="3" type="ORF">TIFTF001_054183</name>
</gene>
<organism evidence="2 4">
    <name type="scientific">Ficus carica</name>
    <name type="common">Common fig</name>
    <dbReference type="NCBI Taxonomy" id="3494"/>
    <lineage>
        <taxon>Eukaryota</taxon>
        <taxon>Viridiplantae</taxon>
        <taxon>Streptophyta</taxon>
        <taxon>Embryophyta</taxon>
        <taxon>Tracheophyta</taxon>
        <taxon>Spermatophyta</taxon>
        <taxon>Magnoliopsida</taxon>
        <taxon>eudicotyledons</taxon>
        <taxon>Gunneridae</taxon>
        <taxon>Pentapetalae</taxon>
        <taxon>rosids</taxon>
        <taxon>fabids</taxon>
        <taxon>Rosales</taxon>
        <taxon>Moraceae</taxon>
        <taxon>Ficeae</taxon>
        <taxon>Ficus</taxon>
    </lineage>
</organism>
<dbReference type="AlphaFoldDB" id="A0AA88EJE9"/>
<evidence type="ECO:0000256" key="1">
    <source>
        <dbReference type="SAM" id="MobiDB-lite"/>
    </source>
</evidence>
<dbReference type="EMBL" id="BTGU01014089">
    <property type="protein sequence ID" value="GMN72079.1"/>
    <property type="molecule type" value="Genomic_DNA"/>
</dbReference>
<evidence type="ECO:0000313" key="3">
    <source>
        <dbReference type="EMBL" id="GMN72079.1"/>
    </source>
</evidence>
<feature type="region of interest" description="Disordered" evidence="1">
    <location>
        <begin position="306"/>
        <end position="339"/>
    </location>
</feature>
<sequence length="383" mass="42460">MGPNSESREPQELDVCKDRCWVLLGHLLSMLGPTRAPPFGQYPVMGPDSVVREPQELGVYKDRCWVLLGHLLSMLGHARAPPFVKYSVMGPDFVVREPQELFARADVRLFARADIGSCSSTSFRSILGHGTWFRGPETIGVVCKCRFWVLLGHLFSVSTRSWDMTPWSGNHRSRLQGQMLGCLQGQMSCLQGQILGPARAPPFGQYPVIGPNSVVREPQELSTRADVWLGHLLWLAWIFHWIDPSPTLVGVQHGDLSQWSAKGKNSTPEVVVIQHSSRGSSTRVTGKFYPGQQALFPRKFNPGHGEVLPGSSMVPEEVLPGSRGSSTRVKHDSRGSSTRVTRKFYPGQQVWLPGKFRPGQAWFPGKFYPGQACPPTLRSPGVL</sequence>
<reference evidence="2" key="1">
    <citation type="submission" date="2023-07" db="EMBL/GenBank/DDBJ databases">
        <title>draft genome sequence of fig (Ficus carica).</title>
        <authorList>
            <person name="Takahashi T."/>
            <person name="Nishimura K."/>
        </authorList>
    </citation>
    <scope>NUCLEOTIDE SEQUENCE</scope>
</reference>
<name>A0AA88EJE9_FICCA</name>